<proteinExistence type="predicted"/>
<feature type="transmembrane region" description="Helical" evidence="1">
    <location>
        <begin position="73"/>
        <end position="97"/>
    </location>
</feature>
<dbReference type="RefSeq" id="WP_013805338.1">
    <property type="nucleotide sequence ID" value="NC_015564.1"/>
</dbReference>
<evidence type="ECO:0000313" key="3">
    <source>
        <dbReference type="Proteomes" id="UP000009235"/>
    </source>
</evidence>
<dbReference type="STRING" id="443218.AS9A_0534"/>
<name>F6EIR4_HOYSD</name>
<organism evidence="2 3">
    <name type="scientific">Hoyosella subflava (strain DSM 45089 / JCM 17490 / NBRC 109087 / DQS3-9A1)</name>
    <name type="common">Amycolicicoccus subflavus</name>
    <dbReference type="NCBI Taxonomy" id="443218"/>
    <lineage>
        <taxon>Bacteria</taxon>
        <taxon>Bacillati</taxon>
        <taxon>Actinomycetota</taxon>
        <taxon>Actinomycetes</taxon>
        <taxon>Mycobacteriales</taxon>
        <taxon>Hoyosellaceae</taxon>
        <taxon>Hoyosella</taxon>
    </lineage>
</organism>
<keyword evidence="1" id="KW-0472">Membrane</keyword>
<feature type="transmembrane region" description="Helical" evidence="1">
    <location>
        <begin position="277"/>
        <end position="299"/>
    </location>
</feature>
<sequence>MPKSSGAQKHEPASFGFNRFGIDPSAALPDAEATPEWLMPKAHKPAPRKKYAKYYPTQASLVSDVANSSPGKLVLAGFVLILMCITAGAVTATSISARQDQLDTMISSTEPIAHSALELYSALSIADAAASTAFVFGGIEPEELRTRYLQATMDASRALVNASSQVGEGNSRAQRLLAEIAMQLPVYTGLVESARSNNRVGNPVGAAYLNEASHVMRTRVLPLSEDLYRTRAVRVAAAHETFIRPPWLAVFAVFFVIVALVGAQFRLARKTQRTINVGWLVSTLLMTLVLVWLLTVGLYSRAEATRAADEGARPLEALATMRILAQQARGDETLGLARRGEAAELEANFRSTSAKLTERLDQLQDDDRVSVGRRAIDSAIAANAQWVAAHDRLTELYSAGDHLGAARIAVGPGERDSTANFAALDGALQDGINDTRAEMRSSLIRARTALVFAAGGVLGLSVAAGLAIAAGVWPRLREYQ</sequence>
<keyword evidence="1" id="KW-1133">Transmembrane helix</keyword>
<gene>
    <name evidence="2" type="ordered locus">AS9A_0534</name>
</gene>
<dbReference type="Proteomes" id="UP000009235">
    <property type="component" value="Chromosome"/>
</dbReference>
<dbReference type="eggNOG" id="COG5278">
    <property type="taxonomic scope" value="Bacteria"/>
</dbReference>
<keyword evidence="1" id="KW-0812">Transmembrane</keyword>
<reference evidence="2 3" key="1">
    <citation type="journal article" date="2011" name="J. Bacteriol.">
        <title>Complete genome sequence of Amycolicicoccus subflavus DQS3-9A1T, an actinomycete isolated from crude oil-polluted soil.</title>
        <authorList>
            <person name="Cai M."/>
            <person name="Chen W.M."/>
            <person name="Nie Y."/>
            <person name="Chi C.Q."/>
            <person name="Wang Y.N."/>
            <person name="Tang Y.Q."/>
            <person name="Li G.Y."/>
            <person name="Wu X.L."/>
        </authorList>
    </citation>
    <scope>NUCLEOTIDE SEQUENCE [LARGE SCALE GENOMIC DNA]</scope>
    <source>
        <strain evidence="3">DSM 45089 / DQS3-9A1</strain>
    </source>
</reference>
<keyword evidence="3" id="KW-1185">Reference proteome</keyword>
<accession>F6EIR4</accession>
<protein>
    <submittedName>
        <fullName evidence="2">Hypothetical membrane protein</fullName>
    </submittedName>
</protein>
<evidence type="ECO:0000313" key="2">
    <source>
        <dbReference type="EMBL" id="AEF38989.1"/>
    </source>
</evidence>
<evidence type="ECO:0000256" key="1">
    <source>
        <dbReference type="SAM" id="Phobius"/>
    </source>
</evidence>
<dbReference type="AlphaFoldDB" id="F6EIR4"/>
<dbReference type="OrthoDB" id="3218196at2"/>
<feature type="transmembrane region" description="Helical" evidence="1">
    <location>
        <begin position="247"/>
        <end position="265"/>
    </location>
</feature>
<dbReference type="HOGENOM" id="CLU_038241_1_0_11"/>
<feature type="transmembrane region" description="Helical" evidence="1">
    <location>
        <begin position="449"/>
        <end position="473"/>
    </location>
</feature>
<dbReference type="EMBL" id="CP002786">
    <property type="protein sequence ID" value="AEF38989.1"/>
    <property type="molecule type" value="Genomic_DNA"/>
</dbReference>
<dbReference type="KEGG" id="asd:AS9A_0534"/>